<dbReference type="SUPFAM" id="SSF52540">
    <property type="entry name" value="P-loop containing nucleoside triphosphate hydrolases"/>
    <property type="match status" value="1"/>
</dbReference>
<gene>
    <name evidence="2" type="ORF">S01H1_75209</name>
</gene>
<organism evidence="2">
    <name type="scientific">marine sediment metagenome</name>
    <dbReference type="NCBI Taxonomy" id="412755"/>
    <lineage>
        <taxon>unclassified sequences</taxon>
        <taxon>metagenomes</taxon>
        <taxon>ecological metagenomes</taxon>
    </lineage>
</organism>
<dbReference type="EMBL" id="BARS01050369">
    <property type="protein sequence ID" value="GAG47826.1"/>
    <property type="molecule type" value="Genomic_DNA"/>
</dbReference>
<feature type="non-terminal residue" evidence="2">
    <location>
        <position position="226"/>
    </location>
</feature>
<dbReference type="Gene3D" id="3.40.50.300">
    <property type="entry name" value="P-loop containing nucleotide triphosphate hydrolases"/>
    <property type="match status" value="1"/>
</dbReference>
<sequence length="226" mass="25427">MMIRVQELCRKLKPVLGKKIDRLWSAYLAESDQDGKADIEQTLELLAAKHLGQNYELDRSPFPPPPRKFATAGDIEIGAVSYAAKSFYPFCLESQRLKEHIVVTGRSGSGKTNLTFILMQGIMSRGIKVLALDWKRGYRDLMSLYPKLRVYTIGRAVCPFRFNPLIPPSGCEPHIWIKLIVDVMASAYLGGEGVISLLVGGLDHLYRQAGVFDKQHTHWPTIQDLL</sequence>
<evidence type="ECO:0000259" key="1">
    <source>
        <dbReference type="Pfam" id="PF01935"/>
    </source>
</evidence>
<evidence type="ECO:0000313" key="2">
    <source>
        <dbReference type="EMBL" id="GAG47826.1"/>
    </source>
</evidence>
<dbReference type="InterPro" id="IPR002789">
    <property type="entry name" value="HerA_central"/>
</dbReference>
<name>X0ZHK1_9ZZZZ</name>
<feature type="domain" description="Helicase HerA central" evidence="1">
    <location>
        <begin position="75"/>
        <end position="159"/>
    </location>
</feature>
<comment type="caution">
    <text evidence="2">The sequence shown here is derived from an EMBL/GenBank/DDBJ whole genome shotgun (WGS) entry which is preliminary data.</text>
</comment>
<protein>
    <recommendedName>
        <fullName evidence="1">Helicase HerA central domain-containing protein</fullName>
    </recommendedName>
</protein>
<dbReference type="AlphaFoldDB" id="X0ZHK1"/>
<proteinExistence type="predicted"/>
<reference evidence="2" key="1">
    <citation type="journal article" date="2014" name="Front. Microbiol.">
        <title>High frequency of phylogenetically diverse reductive dehalogenase-homologous genes in deep subseafloor sedimentary metagenomes.</title>
        <authorList>
            <person name="Kawai M."/>
            <person name="Futagami T."/>
            <person name="Toyoda A."/>
            <person name="Takaki Y."/>
            <person name="Nishi S."/>
            <person name="Hori S."/>
            <person name="Arai W."/>
            <person name="Tsubouchi T."/>
            <person name="Morono Y."/>
            <person name="Uchiyama I."/>
            <person name="Ito T."/>
            <person name="Fujiyama A."/>
            <person name="Inagaki F."/>
            <person name="Takami H."/>
        </authorList>
    </citation>
    <scope>NUCLEOTIDE SEQUENCE</scope>
    <source>
        <strain evidence="2">Expedition CK06-06</strain>
    </source>
</reference>
<dbReference type="InterPro" id="IPR027417">
    <property type="entry name" value="P-loop_NTPase"/>
</dbReference>
<dbReference type="Pfam" id="PF01935">
    <property type="entry name" value="DUF87"/>
    <property type="match status" value="1"/>
</dbReference>
<accession>X0ZHK1</accession>